<evidence type="ECO:0000256" key="1">
    <source>
        <dbReference type="ARBA" id="ARBA00022490"/>
    </source>
</evidence>
<keyword evidence="1 4" id="KW-0963">Cytoplasm</keyword>
<dbReference type="GO" id="GO:0003735">
    <property type="term" value="F:structural constituent of ribosome"/>
    <property type="evidence" value="ECO:0007669"/>
    <property type="project" value="UniProtKB-UniRule"/>
</dbReference>
<comment type="subcellular location">
    <subcellularLocation>
        <location evidence="4">Cytoplasm</location>
    </subcellularLocation>
</comment>
<comment type="subunit">
    <text evidence="4">Component of the small ribosomal subunit. Mature ribosomes consist of a small (40S) and a large (60S) subunit. The 40S subunit contains about 33 different proteins and 1 molecule of RNA (18S). The 60S subunit contains about 49 different proteins and 3 molecules of RNA (28S, 5.8S and 5S).</text>
</comment>
<dbReference type="SMART" id="SM01397">
    <property type="entry name" value="Ribosomal_S3Ae"/>
    <property type="match status" value="1"/>
</dbReference>
<gene>
    <name evidence="5" type="ORF">GBAR_LOCUS27943</name>
</gene>
<reference evidence="5" key="1">
    <citation type="submission" date="2023-03" db="EMBL/GenBank/DDBJ databases">
        <authorList>
            <person name="Steffen K."/>
            <person name="Cardenas P."/>
        </authorList>
    </citation>
    <scope>NUCLEOTIDE SEQUENCE</scope>
</reference>
<dbReference type="Pfam" id="PF01015">
    <property type="entry name" value="Ribosomal_S3Ae"/>
    <property type="match status" value="1"/>
</dbReference>
<evidence type="ECO:0000256" key="3">
    <source>
        <dbReference type="ARBA" id="ARBA00023274"/>
    </source>
</evidence>
<comment type="caution">
    <text evidence="5">The sequence shown here is derived from an EMBL/GenBank/DDBJ whole genome shotgun (WGS) entry which is preliminary data.</text>
</comment>
<evidence type="ECO:0000313" key="5">
    <source>
        <dbReference type="EMBL" id="CAI8050946.1"/>
    </source>
</evidence>
<keyword evidence="3 4" id="KW-0687">Ribonucleoprotein</keyword>
<comment type="similarity">
    <text evidence="4">Belongs to the eukaryotic ribosomal protein eS1 family.</text>
</comment>
<dbReference type="HAMAP" id="MF_03122">
    <property type="entry name" value="Ribosomal_eS1_euk"/>
    <property type="match status" value="1"/>
</dbReference>
<dbReference type="Proteomes" id="UP001174909">
    <property type="component" value="Unassembled WGS sequence"/>
</dbReference>
<dbReference type="InterPro" id="IPR001593">
    <property type="entry name" value="Ribosomal_eS1"/>
</dbReference>
<organism evidence="5 6">
    <name type="scientific">Geodia barretti</name>
    <name type="common">Barrett's horny sponge</name>
    <dbReference type="NCBI Taxonomy" id="519541"/>
    <lineage>
        <taxon>Eukaryota</taxon>
        <taxon>Metazoa</taxon>
        <taxon>Porifera</taxon>
        <taxon>Demospongiae</taxon>
        <taxon>Heteroscleromorpha</taxon>
        <taxon>Tetractinellida</taxon>
        <taxon>Astrophorina</taxon>
        <taxon>Geodiidae</taxon>
        <taxon>Geodia</taxon>
    </lineage>
</organism>
<dbReference type="InterPro" id="IPR027500">
    <property type="entry name" value="Ribosomal_eS1_euk"/>
</dbReference>
<dbReference type="AlphaFoldDB" id="A0AA35TPY8"/>
<feature type="initiator methionine" description="Removed" evidence="4">
    <location>
        <position position="1"/>
    </location>
</feature>
<dbReference type="EMBL" id="CASHTH010003887">
    <property type="protein sequence ID" value="CAI8050946.1"/>
    <property type="molecule type" value="Genomic_DNA"/>
</dbReference>
<keyword evidence="2 4" id="KW-0689">Ribosomal protein</keyword>
<evidence type="ECO:0000313" key="6">
    <source>
        <dbReference type="Proteomes" id="UP001174909"/>
    </source>
</evidence>
<keyword evidence="6" id="KW-1185">Reference proteome</keyword>
<evidence type="ECO:0000256" key="4">
    <source>
        <dbReference type="HAMAP-Rule" id="MF_03122"/>
    </source>
</evidence>
<protein>
    <recommendedName>
        <fullName evidence="4">Small ribosomal subunit protein eS1</fullName>
    </recommendedName>
</protein>
<name>A0AA35TPY8_GEOBA</name>
<sequence length="261" mass="29567">MAVGKNKRLTKGKKGSKKKIVDPFTKKDWYEVKAPATFQTRSVGQTLVTRTQGKKLATDGLKGRVFEVAQADLQGDEVAHRKFKLISEDVQGKHVLTNFHGMNLTSDKLKSLVKKWQTMIEATVDVKTTDGYLLRMFCIGFTRRQPNQIKKTSYAKASQVRNIRKRMVEIITREISQSDLKEVVSKLIPDSISKDIEKRCQSIYPLHDVFIRKVKVLKKPKFDMLLSVFLAVGKLMEMHGDGAGGTRVDRGGYEPPVQEQV</sequence>
<evidence type="ECO:0000256" key="2">
    <source>
        <dbReference type="ARBA" id="ARBA00022980"/>
    </source>
</evidence>
<dbReference type="GO" id="GO:0006412">
    <property type="term" value="P:translation"/>
    <property type="evidence" value="ECO:0007669"/>
    <property type="project" value="UniProtKB-UniRule"/>
</dbReference>
<dbReference type="PANTHER" id="PTHR11830">
    <property type="entry name" value="40S RIBOSOMAL PROTEIN S3A"/>
    <property type="match status" value="1"/>
</dbReference>
<proteinExistence type="inferred from homology"/>
<accession>A0AA35TPY8</accession>
<dbReference type="GO" id="GO:0022627">
    <property type="term" value="C:cytosolic small ribosomal subunit"/>
    <property type="evidence" value="ECO:0007669"/>
    <property type="project" value="UniProtKB-UniRule"/>
</dbReference>